<proteinExistence type="predicted"/>
<keyword evidence="2" id="KW-1185">Reference proteome</keyword>
<dbReference type="AlphaFoldDB" id="A0A8H7PK31"/>
<evidence type="ECO:0000313" key="2">
    <source>
        <dbReference type="Proteomes" id="UP000654370"/>
    </source>
</evidence>
<dbReference type="Proteomes" id="UP000654370">
    <property type="component" value="Unassembled WGS sequence"/>
</dbReference>
<dbReference type="OrthoDB" id="3006326at2759"/>
<evidence type="ECO:0000313" key="1">
    <source>
        <dbReference type="EMBL" id="KAG2174691.1"/>
    </source>
</evidence>
<dbReference type="EMBL" id="JAEPQZ010000012">
    <property type="protein sequence ID" value="KAG2174691.1"/>
    <property type="molecule type" value="Genomic_DNA"/>
</dbReference>
<gene>
    <name evidence="1" type="ORF">INT43_005749</name>
</gene>
<reference evidence="1" key="1">
    <citation type="submission" date="2020-12" db="EMBL/GenBank/DDBJ databases">
        <title>Metabolic potential, ecology and presence of endohyphal bacteria is reflected in genomic diversity of Mucoromycotina.</title>
        <authorList>
            <person name="Muszewska A."/>
            <person name="Okrasinska A."/>
            <person name="Steczkiewicz K."/>
            <person name="Drgas O."/>
            <person name="Orlowska M."/>
            <person name="Perlinska-Lenart U."/>
            <person name="Aleksandrzak-Piekarczyk T."/>
            <person name="Szatraj K."/>
            <person name="Zielenkiewicz U."/>
            <person name="Pilsyk S."/>
            <person name="Malc E."/>
            <person name="Mieczkowski P."/>
            <person name="Kruszewska J.S."/>
            <person name="Biernat P."/>
            <person name="Pawlowska J."/>
        </authorList>
    </citation>
    <scope>NUCLEOTIDE SEQUENCE</scope>
    <source>
        <strain evidence="1">WA0000067209</strain>
    </source>
</reference>
<name>A0A8H7PK31_MORIS</name>
<comment type="caution">
    <text evidence="1">The sequence shown here is derived from an EMBL/GenBank/DDBJ whole genome shotgun (WGS) entry which is preliminary data.</text>
</comment>
<sequence>MNQSCTSQPVFDDIFSSMSSESTLSFEYSWPNGQNVENNEVDNWELKASRRALRNLKSLLAGQPMLDLLQDQIEVSDAYYKDIIAKSNGKYRESRIDLKAKGITLAQFMEWWKVWMIDMQKPEIKQQVFIDTMVPAHPEHYALPPNNSGIVETIGEHIAQVHIQPLMNPPDFVREYGDPTYQHLPAVGALQDGSILFYILQEIRDSRDGCDFRLRLLFPEAAPQVFFDEHAQHLAVEFRSFISTAFEWNKTKASSK</sequence>
<protein>
    <submittedName>
        <fullName evidence="1">Uncharacterized protein</fullName>
    </submittedName>
</protein>
<accession>A0A8H7PK31</accession>
<organism evidence="1 2">
    <name type="scientific">Mortierella isabellina</name>
    <name type="common">Filamentous fungus</name>
    <name type="synonym">Umbelopsis isabellina</name>
    <dbReference type="NCBI Taxonomy" id="91625"/>
    <lineage>
        <taxon>Eukaryota</taxon>
        <taxon>Fungi</taxon>
        <taxon>Fungi incertae sedis</taxon>
        <taxon>Mucoromycota</taxon>
        <taxon>Mucoromycotina</taxon>
        <taxon>Umbelopsidomycetes</taxon>
        <taxon>Umbelopsidales</taxon>
        <taxon>Umbelopsidaceae</taxon>
        <taxon>Umbelopsis</taxon>
    </lineage>
</organism>